<reference evidence="1" key="1">
    <citation type="submission" date="2021-03" db="EMBL/GenBank/DDBJ databases">
        <title>Draft genome sequence of rust myrtle Austropuccinia psidii MF-1, a brazilian biotype.</title>
        <authorList>
            <person name="Quecine M.C."/>
            <person name="Pachon D.M.R."/>
            <person name="Bonatelli M.L."/>
            <person name="Correr F.H."/>
            <person name="Franceschini L.M."/>
            <person name="Leite T.F."/>
            <person name="Margarido G.R.A."/>
            <person name="Almeida C.A."/>
            <person name="Ferrarezi J.A."/>
            <person name="Labate C.A."/>
        </authorList>
    </citation>
    <scope>NUCLEOTIDE SEQUENCE</scope>
    <source>
        <strain evidence="1">MF-1</strain>
    </source>
</reference>
<dbReference type="AlphaFoldDB" id="A0A9Q3E7F5"/>
<evidence type="ECO:0008006" key="3">
    <source>
        <dbReference type="Google" id="ProtNLM"/>
    </source>
</evidence>
<dbReference type="InterPro" id="IPR012337">
    <property type="entry name" value="RNaseH-like_sf"/>
</dbReference>
<dbReference type="SUPFAM" id="SSF53098">
    <property type="entry name" value="Ribonuclease H-like"/>
    <property type="match status" value="1"/>
</dbReference>
<accession>A0A9Q3E7F5</accession>
<dbReference type="EMBL" id="AVOT02024653">
    <property type="protein sequence ID" value="MBW0515478.1"/>
    <property type="molecule type" value="Genomic_DNA"/>
</dbReference>
<dbReference type="Gene3D" id="3.30.420.10">
    <property type="entry name" value="Ribonuclease H-like superfamily/Ribonuclease H"/>
    <property type="match status" value="1"/>
</dbReference>
<name>A0A9Q3E7F5_9BASI</name>
<dbReference type="GO" id="GO:0003676">
    <property type="term" value="F:nucleic acid binding"/>
    <property type="evidence" value="ECO:0007669"/>
    <property type="project" value="InterPro"/>
</dbReference>
<evidence type="ECO:0000313" key="2">
    <source>
        <dbReference type="Proteomes" id="UP000765509"/>
    </source>
</evidence>
<sequence length="100" mass="11430">MDWVTALPPGGDRSYNACLVLVDRYSKNPMFLPCHKDGTAMDTAIKIWNKAISHTWLFKNIISDRDPKQPQNYGKTSITCLEQINHSPQPTTLKLMVRKK</sequence>
<organism evidence="1 2">
    <name type="scientific">Austropuccinia psidii MF-1</name>
    <dbReference type="NCBI Taxonomy" id="1389203"/>
    <lineage>
        <taxon>Eukaryota</taxon>
        <taxon>Fungi</taxon>
        <taxon>Dikarya</taxon>
        <taxon>Basidiomycota</taxon>
        <taxon>Pucciniomycotina</taxon>
        <taxon>Pucciniomycetes</taxon>
        <taxon>Pucciniales</taxon>
        <taxon>Sphaerophragmiaceae</taxon>
        <taxon>Austropuccinia</taxon>
    </lineage>
</organism>
<comment type="caution">
    <text evidence="1">The sequence shown here is derived from an EMBL/GenBank/DDBJ whole genome shotgun (WGS) entry which is preliminary data.</text>
</comment>
<gene>
    <name evidence="1" type="ORF">O181_055193</name>
</gene>
<protein>
    <recommendedName>
        <fullName evidence="3">Integrase catalytic domain-containing protein</fullName>
    </recommendedName>
</protein>
<proteinExistence type="predicted"/>
<dbReference type="Proteomes" id="UP000765509">
    <property type="component" value="Unassembled WGS sequence"/>
</dbReference>
<dbReference type="InterPro" id="IPR036397">
    <property type="entry name" value="RNaseH_sf"/>
</dbReference>
<evidence type="ECO:0000313" key="1">
    <source>
        <dbReference type="EMBL" id="MBW0515478.1"/>
    </source>
</evidence>
<keyword evidence="2" id="KW-1185">Reference proteome</keyword>